<feature type="region of interest" description="Disordered" evidence="1">
    <location>
        <begin position="57"/>
        <end position="102"/>
    </location>
</feature>
<name>A0AA38Z5A7_VITRO</name>
<proteinExistence type="predicted"/>
<dbReference type="Proteomes" id="UP001168098">
    <property type="component" value="Unassembled WGS sequence"/>
</dbReference>
<protein>
    <submittedName>
        <fullName evidence="2">Uncharacterized protein</fullName>
    </submittedName>
</protein>
<organism evidence="2 3">
    <name type="scientific">Vitis rotundifolia</name>
    <name type="common">Muscadine grape</name>
    <dbReference type="NCBI Taxonomy" id="103349"/>
    <lineage>
        <taxon>Eukaryota</taxon>
        <taxon>Viridiplantae</taxon>
        <taxon>Streptophyta</taxon>
        <taxon>Embryophyta</taxon>
        <taxon>Tracheophyta</taxon>
        <taxon>Spermatophyta</taxon>
        <taxon>Magnoliopsida</taxon>
        <taxon>eudicotyledons</taxon>
        <taxon>Gunneridae</taxon>
        <taxon>Pentapetalae</taxon>
        <taxon>rosids</taxon>
        <taxon>Vitales</taxon>
        <taxon>Vitaceae</taxon>
        <taxon>Viteae</taxon>
        <taxon>Vitis</taxon>
    </lineage>
</organism>
<dbReference type="EMBL" id="JARBHA010000014">
    <property type="protein sequence ID" value="KAJ9682653.1"/>
    <property type="molecule type" value="Genomic_DNA"/>
</dbReference>
<dbReference type="AlphaFoldDB" id="A0AA38Z5A7"/>
<sequence length="102" mass="11062">MLQTEEGFSFRPEVMASVGVDSVGIDKEFGLGSDRRLCCLSRNLALKLVAISFSSSSSQIIESTSQLSFTSVSSWEEEEDKKEEGDGEGDEDDEAGGKILVF</sequence>
<evidence type="ECO:0000256" key="1">
    <source>
        <dbReference type="SAM" id="MobiDB-lite"/>
    </source>
</evidence>
<evidence type="ECO:0000313" key="3">
    <source>
        <dbReference type="Proteomes" id="UP001168098"/>
    </source>
</evidence>
<keyword evidence="3" id="KW-1185">Reference proteome</keyword>
<gene>
    <name evidence="2" type="ORF">PVL29_018552</name>
</gene>
<feature type="compositionally biased region" description="Low complexity" evidence="1">
    <location>
        <begin position="57"/>
        <end position="74"/>
    </location>
</feature>
<evidence type="ECO:0000313" key="2">
    <source>
        <dbReference type="EMBL" id="KAJ9682653.1"/>
    </source>
</evidence>
<accession>A0AA38Z5A7</accession>
<reference evidence="2 3" key="1">
    <citation type="journal article" date="2023" name="BMC Biotechnol.">
        <title>Vitis rotundifolia cv Carlos genome sequencing.</title>
        <authorList>
            <person name="Huff M."/>
            <person name="Hulse-Kemp A."/>
            <person name="Scheffler B."/>
            <person name="Youngblood R."/>
            <person name="Simpson S."/>
            <person name="Babiker E."/>
            <person name="Staton M."/>
        </authorList>
    </citation>
    <scope>NUCLEOTIDE SEQUENCE [LARGE SCALE GENOMIC DNA]</scope>
    <source>
        <tissue evidence="2">Leaf</tissue>
    </source>
</reference>
<feature type="compositionally biased region" description="Acidic residues" evidence="1">
    <location>
        <begin position="75"/>
        <end position="94"/>
    </location>
</feature>
<comment type="caution">
    <text evidence="2">The sequence shown here is derived from an EMBL/GenBank/DDBJ whole genome shotgun (WGS) entry which is preliminary data.</text>
</comment>